<dbReference type="PROSITE" id="PS01081">
    <property type="entry name" value="HTH_TETR_1"/>
    <property type="match status" value="1"/>
</dbReference>
<organism evidence="4 5">
    <name type="scientific">Paenibacillus sambharensis</name>
    <dbReference type="NCBI Taxonomy" id="1803190"/>
    <lineage>
        <taxon>Bacteria</taxon>
        <taxon>Bacillati</taxon>
        <taxon>Bacillota</taxon>
        <taxon>Bacilli</taxon>
        <taxon>Bacillales</taxon>
        <taxon>Paenibacillaceae</taxon>
        <taxon>Paenibacillus</taxon>
    </lineage>
</organism>
<reference evidence="4 5" key="1">
    <citation type="submission" date="2018-06" db="EMBL/GenBank/DDBJ databases">
        <title>Paenibacillus imtechensis sp. nov.</title>
        <authorList>
            <person name="Pinnaka A.K."/>
            <person name="Singh H."/>
            <person name="Kaur M."/>
        </authorList>
    </citation>
    <scope>NUCLEOTIDE SEQUENCE [LARGE SCALE GENOMIC DNA]</scope>
    <source>
        <strain evidence="4 5">SMB1</strain>
    </source>
</reference>
<dbReference type="Pfam" id="PF00440">
    <property type="entry name" value="TetR_N"/>
    <property type="match status" value="1"/>
</dbReference>
<dbReference type="AlphaFoldDB" id="A0A2W1LEU5"/>
<sequence>MLRESRKKELKEHIFLQALQLFYDKGYEQVTVQEITAKCGIGKGTFFNYFAKKEDILLYLGESQIELLQQSIEKHRNIGHPKEQIMHALNDLLLHFSSHSELMKLATIEIMKSASLAGKESKSVQQLHLQLASMLDRAKQDGKLHSRWETDVIVTTIVGVYFHTILSWALLEAQHTTISESFRKQLDVVWEGIDPYIGGGDK</sequence>
<dbReference type="SUPFAM" id="SSF48498">
    <property type="entry name" value="Tetracyclin repressor-like, C-terminal domain"/>
    <property type="match status" value="1"/>
</dbReference>
<dbReference type="PROSITE" id="PS50977">
    <property type="entry name" value="HTH_TETR_2"/>
    <property type="match status" value="1"/>
</dbReference>
<keyword evidence="1 2" id="KW-0238">DNA-binding</keyword>
<dbReference type="InterPro" id="IPR050624">
    <property type="entry name" value="HTH-type_Tx_Regulator"/>
</dbReference>
<name>A0A2W1LEU5_9BACL</name>
<gene>
    <name evidence="4" type="ORF">DNH61_07105</name>
</gene>
<dbReference type="SUPFAM" id="SSF46689">
    <property type="entry name" value="Homeodomain-like"/>
    <property type="match status" value="1"/>
</dbReference>
<evidence type="ECO:0000256" key="1">
    <source>
        <dbReference type="ARBA" id="ARBA00023125"/>
    </source>
</evidence>
<dbReference type="EMBL" id="QKRB01000037">
    <property type="protein sequence ID" value="PZD96560.1"/>
    <property type="molecule type" value="Genomic_DNA"/>
</dbReference>
<evidence type="ECO:0000313" key="5">
    <source>
        <dbReference type="Proteomes" id="UP000249522"/>
    </source>
</evidence>
<dbReference type="Gene3D" id="1.10.357.10">
    <property type="entry name" value="Tetracycline Repressor, domain 2"/>
    <property type="match status" value="1"/>
</dbReference>
<dbReference type="GO" id="GO:0003677">
    <property type="term" value="F:DNA binding"/>
    <property type="evidence" value="ECO:0007669"/>
    <property type="project" value="UniProtKB-UniRule"/>
</dbReference>
<proteinExistence type="predicted"/>
<evidence type="ECO:0000313" key="4">
    <source>
        <dbReference type="EMBL" id="PZD96560.1"/>
    </source>
</evidence>
<dbReference type="InterPro" id="IPR001647">
    <property type="entry name" value="HTH_TetR"/>
</dbReference>
<dbReference type="OrthoDB" id="268339at2"/>
<feature type="domain" description="HTH tetR-type" evidence="3">
    <location>
        <begin position="8"/>
        <end position="68"/>
    </location>
</feature>
<dbReference type="RefSeq" id="WP_111145965.1">
    <property type="nucleotide sequence ID" value="NZ_QKRB01000037.1"/>
</dbReference>
<dbReference type="PANTHER" id="PTHR43479:SF11">
    <property type="entry name" value="ACREF_ENVCD OPERON REPRESSOR-RELATED"/>
    <property type="match status" value="1"/>
</dbReference>
<dbReference type="InterPro" id="IPR036271">
    <property type="entry name" value="Tet_transcr_reg_TetR-rel_C_sf"/>
</dbReference>
<comment type="caution">
    <text evidence="4">The sequence shown here is derived from an EMBL/GenBank/DDBJ whole genome shotgun (WGS) entry which is preliminary data.</text>
</comment>
<evidence type="ECO:0000256" key="2">
    <source>
        <dbReference type="PROSITE-ProRule" id="PRU00335"/>
    </source>
</evidence>
<dbReference type="PRINTS" id="PR00455">
    <property type="entry name" value="HTHTETR"/>
</dbReference>
<feature type="DNA-binding region" description="H-T-H motif" evidence="2">
    <location>
        <begin position="31"/>
        <end position="50"/>
    </location>
</feature>
<evidence type="ECO:0000259" key="3">
    <source>
        <dbReference type="PROSITE" id="PS50977"/>
    </source>
</evidence>
<protein>
    <submittedName>
        <fullName evidence="4">TetR/AcrR family transcriptional regulator</fullName>
    </submittedName>
</protein>
<dbReference type="Proteomes" id="UP000249522">
    <property type="component" value="Unassembled WGS sequence"/>
</dbReference>
<dbReference type="InterPro" id="IPR009057">
    <property type="entry name" value="Homeodomain-like_sf"/>
</dbReference>
<accession>A0A2W1LEU5</accession>
<keyword evidence="5" id="KW-1185">Reference proteome</keyword>
<dbReference type="PANTHER" id="PTHR43479">
    <property type="entry name" value="ACREF/ENVCD OPERON REPRESSOR-RELATED"/>
    <property type="match status" value="1"/>
</dbReference>
<dbReference type="InterPro" id="IPR023772">
    <property type="entry name" value="DNA-bd_HTH_TetR-type_CS"/>
</dbReference>